<dbReference type="AlphaFoldDB" id="A0A285P2Q5"/>
<evidence type="ECO:0000313" key="3">
    <source>
        <dbReference type="Proteomes" id="UP000219356"/>
    </source>
</evidence>
<keyword evidence="1" id="KW-0472">Membrane</keyword>
<dbReference type="EMBL" id="OBEK01000004">
    <property type="protein sequence ID" value="SNZ16012.1"/>
    <property type="molecule type" value="Genomic_DNA"/>
</dbReference>
<gene>
    <name evidence="2" type="ORF">SAMN05421503_2830</name>
</gene>
<evidence type="ECO:0000313" key="2">
    <source>
        <dbReference type="EMBL" id="SNZ16012.1"/>
    </source>
</evidence>
<keyword evidence="1" id="KW-0812">Transmembrane</keyword>
<evidence type="ECO:0000256" key="1">
    <source>
        <dbReference type="SAM" id="Phobius"/>
    </source>
</evidence>
<protein>
    <recommendedName>
        <fullName evidence="4">YcxB-like protein</fullName>
    </recommendedName>
</protein>
<evidence type="ECO:0008006" key="4">
    <source>
        <dbReference type="Google" id="ProtNLM"/>
    </source>
</evidence>
<proteinExistence type="predicted"/>
<keyword evidence="3" id="KW-1185">Reference proteome</keyword>
<name>A0A285P2Q5_9BACI</name>
<dbReference type="Proteomes" id="UP000219356">
    <property type="component" value="Unassembled WGS sequence"/>
</dbReference>
<reference evidence="3" key="1">
    <citation type="submission" date="2017-09" db="EMBL/GenBank/DDBJ databases">
        <authorList>
            <person name="Varghese N."/>
            <person name="Submissions S."/>
        </authorList>
    </citation>
    <scope>NUCLEOTIDE SEQUENCE [LARGE SCALE GENOMIC DNA]</scope>
    <source>
        <strain evidence="3">CGMCC 1.8913</strain>
    </source>
</reference>
<accession>A0A285P2Q5</accession>
<keyword evidence="1" id="KW-1133">Transmembrane helix</keyword>
<organism evidence="2 3">
    <name type="scientific">Terribacillus aidingensis</name>
    <dbReference type="NCBI Taxonomy" id="586416"/>
    <lineage>
        <taxon>Bacteria</taxon>
        <taxon>Bacillati</taxon>
        <taxon>Bacillota</taxon>
        <taxon>Bacilli</taxon>
        <taxon>Bacillales</taxon>
        <taxon>Bacillaceae</taxon>
        <taxon>Terribacillus</taxon>
    </lineage>
</organism>
<feature type="transmembrane region" description="Helical" evidence="1">
    <location>
        <begin position="35"/>
        <end position="51"/>
    </location>
</feature>
<feature type="transmembrane region" description="Helical" evidence="1">
    <location>
        <begin position="57"/>
        <end position="76"/>
    </location>
</feature>
<sequence length="167" mass="19685">MRIDYELDSNDYKQLLLYNINTSDKVQSAFRKRKYIGIAVILTLYLCIYLNDPSWLVILIGGIILIIHLILSRRILEYTSISRDMKDSNLARFTGRYTAVISNEELVIIKRDNNERIEFKWSKITSRGEDDWYFYLEQGHLITLLPKYHMSNDATDLILNKTTLINN</sequence>